<keyword evidence="1" id="KW-0732">Signal</keyword>
<accession>A0A438C0X2</accession>
<dbReference type="EMBL" id="QGNW01002583">
    <property type="protein sequence ID" value="RVW16868.1"/>
    <property type="molecule type" value="Genomic_DNA"/>
</dbReference>
<evidence type="ECO:0008006" key="4">
    <source>
        <dbReference type="Google" id="ProtNLM"/>
    </source>
</evidence>
<gene>
    <name evidence="2" type="ORF">CK203_088641</name>
</gene>
<evidence type="ECO:0000313" key="2">
    <source>
        <dbReference type="EMBL" id="RVW16868.1"/>
    </source>
</evidence>
<evidence type="ECO:0000256" key="1">
    <source>
        <dbReference type="SAM" id="SignalP"/>
    </source>
</evidence>
<proteinExistence type="predicted"/>
<dbReference type="Pfam" id="PF10950">
    <property type="entry name" value="Organ_specific"/>
    <property type="match status" value="2"/>
</dbReference>
<protein>
    <recommendedName>
        <fullName evidence="4">Organ-specific protein S2</fullName>
    </recommendedName>
</protein>
<dbReference type="AlphaFoldDB" id="A0A438C0X2"/>
<sequence length="261" mass="30047">MAYSLAFFTIFSLLLVGNAIGGRKEPGEYWRDVMKDEPMPKAIQGFLLRPRVPGDPCSCQMNGRTISTTISSWFNRSWQNTSEQGIRTHPSMVLLAMVQRDKSVGFFIREIFWLDMMPLSGDKAIITLRAAARDRGGRRRCQRLWEVTCCHSCPFTLQCRVLLSEEVRIGEACHVSPLGEIRMELIRMEMGRGPYSFEPKKEKVFWVYDDEDAKLTEEKSFVKNLKPWTNISAYHDKGATKEEKPFVGDYEPRPNISAYNE</sequence>
<dbReference type="Proteomes" id="UP000288805">
    <property type="component" value="Unassembled WGS sequence"/>
</dbReference>
<feature type="signal peptide" evidence="1">
    <location>
        <begin position="1"/>
        <end position="21"/>
    </location>
</feature>
<organism evidence="2 3">
    <name type="scientific">Vitis vinifera</name>
    <name type="common">Grape</name>
    <dbReference type="NCBI Taxonomy" id="29760"/>
    <lineage>
        <taxon>Eukaryota</taxon>
        <taxon>Viridiplantae</taxon>
        <taxon>Streptophyta</taxon>
        <taxon>Embryophyta</taxon>
        <taxon>Tracheophyta</taxon>
        <taxon>Spermatophyta</taxon>
        <taxon>Magnoliopsida</taxon>
        <taxon>eudicotyledons</taxon>
        <taxon>Gunneridae</taxon>
        <taxon>Pentapetalae</taxon>
        <taxon>rosids</taxon>
        <taxon>Vitales</taxon>
        <taxon>Vitaceae</taxon>
        <taxon>Viteae</taxon>
        <taxon>Vitis</taxon>
    </lineage>
</organism>
<dbReference type="PANTHER" id="PTHR33731">
    <property type="entry name" value="PROTEIN, PUTATIVE-RELATED"/>
    <property type="match status" value="1"/>
</dbReference>
<evidence type="ECO:0000313" key="3">
    <source>
        <dbReference type="Proteomes" id="UP000288805"/>
    </source>
</evidence>
<reference evidence="2 3" key="1">
    <citation type="journal article" date="2018" name="PLoS Genet.">
        <title>Population sequencing reveals clonal diversity and ancestral inbreeding in the grapevine cultivar Chardonnay.</title>
        <authorList>
            <person name="Roach M.J."/>
            <person name="Johnson D.L."/>
            <person name="Bohlmann J."/>
            <person name="van Vuuren H.J."/>
            <person name="Jones S.J."/>
            <person name="Pretorius I.S."/>
            <person name="Schmidt S.A."/>
            <person name="Borneman A.R."/>
        </authorList>
    </citation>
    <scope>NUCLEOTIDE SEQUENCE [LARGE SCALE GENOMIC DNA]</scope>
    <source>
        <strain evidence="3">cv. Chardonnay</strain>
        <tissue evidence="2">Leaf</tissue>
    </source>
</reference>
<name>A0A438C0X2_VITVI</name>
<comment type="caution">
    <text evidence="2">The sequence shown here is derived from an EMBL/GenBank/DDBJ whole genome shotgun (WGS) entry which is preliminary data.</text>
</comment>
<dbReference type="PANTHER" id="PTHR33731:SF2">
    <property type="entry name" value="ORGAN-SPECIFIC PROTEIN S2-LIKE"/>
    <property type="match status" value="1"/>
</dbReference>
<feature type="chain" id="PRO_5019100677" description="Organ-specific protein S2" evidence="1">
    <location>
        <begin position="22"/>
        <end position="261"/>
    </location>
</feature>
<dbReference type="InterPro" id="IPR024489">
    <property type="entry name" value="Organ_specific_prot"/>
</dbReference>